<dbReference type="Proteomes" id="UP000824120">
    <property type="component" value="Chromosome 1"/>
</dbReference>
<keyword evidence="4" id="KW-1185">Reference proteome</keyword>
<keyword evidence="2" id="KW-1133">Transmembrane helix</keyword>
<dbReference type="OrthoDB" id="1292819at2759"/>
<dbReference type="InterPro" id="IPR002885">
    <property type="entry name" value="PPR_rpt"/>
</dbReference>
<evidence type="ECO:0000313" key="4">
    <source>
        <dbReference type="Proteomes" id="UP000824120"/>
    </source>
</evidence>
<dbReference type="EMBL" id="JACXVP010000001">
    <property type="protein sequence ID" value="KAG5628837.1"/>
    <property type="molecule type" value="Genomic_DNA"/>
</dbReference>
<dbReference type="AlphaFoldDB" id="A0A9J6AW69"/>
<comment type="caution">
    <text evidence="3">The sequence shown here is derived from an EMBL/GenBank/DDBJ whole genome shotgun (WGS) entry which is preliminary data.</text>
</comment>
<dbReference type="Gene3D" id="1.25.40.10">
    <property type="entry name" value="Tetratricopeptide repeat domain"/>
    <property type="match status" value="1"/>
</dbReference>
<dbReference type="GO" id="GO:0003723">
    <property type="term" value="F:RNA binding"/>
    <property type="evidence" value="ECO:0007669"/>
    <property type="project" value="InterPro"/>
</dbReference>
<dbReference type="Pfam" id="PF01535">
    <property type="entry name" value="PPR"/>
    <property type="match status" value="2"/>
</dbReference>
<organism evidence="3 4">
    <name type="scientific">Solanum commersonii</name>
    <name type="common">Commerson's wild potato</name>
    <name type="synonym">Commerson's nightshade</name>
    <dbReference type="NCBI Taxonomy" id="4109"/>
    <lineage>
        <taxon>Eukaryota</taxon>
        <taxon>Viridiplantae</taxon>
        <taxon>Streptophyta</taxon>
        <taxon>Embryophyta</taxon>
        <taxon>Tracheophyta</taxon>
        <taxon>Spermatophyta</taxon>
        <taxon>Magnoliopsida</taxon>
        <taxon>eudicotyledons</taxon>
        <taxon>Gunneridae</taxon>
        <taxon>Pentapetalae</taxon>
        <taxon>asterids</taxon>
        <taxon>lamiids</taxon>
        <taxon>Solanales</taxon>
        <taxon>Solanaceae</taxon>
        <taxon>Solanoideae</taxon>
        <taxon>Solaneae</taxon>
        <taxon>Solanum</taxon>
    </lineage>
</organism>
<dbReference type="InterPro" id="IPR011990">
    <property type="entry name" value="TPR-like_helical_dom_sf"/>
</dbReference>
<keyword evidence="2" id="KW-0812">Transmembrane</keyword>
<evidence type="ECO:0000313" key="3">
    <source>
        <dbReference type="EMBL" id="KAG5628837.1"/>
    </source>
</evidence>
<dbReference type="InterPro" id="IPR046960">
    <property type="entry name" value="PPR_At4g14850-like_plant"/>
</dbReference>
<proteinExistence type="predicted"/>
<protein>
    <recommendedName>
        <fullName evidence="5">Pentatricopeptide repeat-containing protein</fullName>
    </recommendedName>
</protein>
<sequence>MVAVGVTANSGLGSACKVFDEIPEPCVVSYNVMLGACGENGDMSLGCCSFFENMMVQQDVKCGLLKPNEATFGGKYMVRNEGLSVFMTTALITFYGKMGCLVYALKVFNVMVSKQGEANGLQPNELPSWQFYQLVRVPGLSISVFNWLNQCHVNSELLHGAIELGNGVAQLLLKSQPNHSGRYVHSQAFMLAQREIEALLKESWCHSLTDQGGYIFCENAQQTWFQSLLGEGYPGQLVFCSINSIGTVYLPPYWITLPSET</sequence>
<dbReference type="GO" id="GO:0009451">
    <property type="term" value="P:RNA modification"/>
    <property type="evidence" value="ECO:0007669"/>
    <property type="project" value="InterPro"/>
</dbReference>
<reference evidence="3 4" key="1">
    <citation type="submission" date="2020-09" db="EMBL/GenBank/DDBJ databases">
        <title>De no assembly of potato wild relative species, Solanum commersonii.</title>
        <authorList>
            <person name="Cho K."/>
        </authorList>
    </citation>
    <scope>NUCLEOTIDE SEQUENCE [LARGE SCALE GENOMIC DNA]</scope>
    <source>
        <strain evidence="3">LZ3.2</strain>
        <tissue evidence="3">Leaf</tissue>
    </source>
</reference>
<evidence type="ECO:0008006" key="5">
    <source>
        <dbReference type="Google" id="ProtNLM"/>
    </source>
</evidence>
<gene>
    <name evidence="3" type="ORF">H5410_000554</name>
</gene>
<feature type="transmembrane region" description="Helical" evidence="2">
    <location>
        <begin position="83"/>
        <end position="105"/>
    </location>
</feature>
<accession>A0A9J6AW69</accession>
<name>A0A9J6AW69_SOLCO</name>
<evidence type="ECO:0000256" key="1">
    <source>
        <dbReference type="ARBA" id="ARBA00022737"/>
    </source>
</evidence>
<dbReference type="PANTHER" id="PTHR47926">
    <property type="entry name" value="PENTATRICOPEPTIDE REPEAT-CONTAINING PROTEIN"/>
    <property type="match status" value="1"/>
</dbReference>
<keyword evidence="1" id="KW-0677">Repeat</keyword>
<evidence type="ECO:0000256" key="2">
    <source>
        <dbReference type="SAM" id="Phobius"/>
    </source>
</evidence>
<keyword evidence="2" id="KW-0472">Membrane</keyword>